<accession>G2PFV4</accession>
<organism evidence="1 2">
    <name type="scientific">Streptomyces violaceusniger (strain Tu 4113)</name>
    <dbReference type="NCBI Taxonomy" id="653045"/>
    <lineage>
        <taxon>Bacteria</taxon>
        <taxon>Bacillati</taxon>
        <taxon>Actinomycetota</taxon>
        <taxon>Actinomycetes</taxon>
        <taxon>Kitasatosporales</taxon>
        <taxon>Streptomycetaceae</taxon>
        <taxon>Streptomyces</taxon>
        <taxon>Streptomyces violaceusniger group</taxon>
    </lineage>
</organism>
<sequence>MTIAVLLTQTVGAASQQLGLTALNILALAGRGSSVHTAVGLRTAGVGTLRAGARDGSGRCGQLGKRFFRGK</sequence>
<dbReference type="KEGG" id="svl:Strvi_5590"/>
<dbReference type="Proteomes" id="UP000008703">
    <property type="component" value="Chromosome"/>
</dbReference>
<proteinExistence type="predicted"/>
<protein>
    <submittedName>
        <fullName evidence="1">Uncharacterized protein</fullName>
    </submittedName>
</protein>
<gene>
    <name evidence="1" type="ORF">Strvi_5590</name>
</gene>
<dbReference type="AlphaFoldDB" id="G2PFV4"/>
<evidence type="ECO:0000313" key="2">
    <source>
        <dbReference type="Proteomes" id="UP000008703"/>
    </source>
</evidence>
<dbReference type="HOGENOM" id="CLU_2738493_0_0_11"/>
<dbReference type="EMBL" id="CP002994">
    <property type="protein sequence ID" value="AEM85109.1"/>
    <property type="molecule type" value="Genomic_DNA"/>
</dbReference>
<name>G2PFV4_STRV4</name>
<evidence type="ECO:0000313" key="1">
    <source>
        <dbReference type="EMBL" id="AEM85109.1"/>
    </source>
</evidence>
<keyword evidence="2" id="KW-1185">Reference proteome</keyword>
<reference evidence="1" key="1">
    <citation type="submission" date="2011-08" db="EMBL/GenBank/DDBJ databases">
        <title>Complete sequence of chromosome of Streptomyces violaceusniger Tu 4113.</title>
        <authorList>
            <consortium name="US DOE Joint Genome Institute"/>
            <person name="Lucas S."/>
            <person name="Han J."/>
            <person name="Lapidus A."/>
            <person name="Cheng J.-F."/>
            <person name="Goodwin L."/>
            <person name="Pitluck S."/>
            <person name="Peters L."/>
            <person name="Ivanova N."/>
            <person name="Daligault H."/>
            <person name="Detter J.C."/>
            <person name="Han C."/>
            <person name="Tapia R."/>
            <person name="Land M."/>
            <person name="Hauser L."/>
            <person name="Kyrpides N."/>
            <person name="Ivanova N."/>
            <person name="Pagani I."/>
            <person name="Hagen A."/>
            <person name="Katz L."/>
            <person name="Fiedler H.-P."/>
            <person name="Keasling J."/>
            <person name="Fortman J."/>
            <person name="Woyke T."/>
        </authorList>
    </citation>
    <scope>NUCLEOTIDE SEQUENCE [LARGE SCALE GENOMIC DNA]</scope>
    <source>
        <strain evidence="1">Tu 4113</strain>
    </source>
</reference>